<sequence>MAQPDNPHSQTNMPHQENHQPDQMNQETKDDTATGETQNDMEHMNETNKEENSEKPQLTEDEQLQRLYALQKERRAERMKKEKEEEIEREKSRIITGKKTQDQLSKLEEQRRLIELENAKKEKIAHAREAKRQEDLLREEWKERFGQDYEPKSQSNDKANPTRTSRQNIAYWCSTIIRANKGKTEDKEMLKKCLNTLKTYINNVLANPNQPKYLTIRKENEAFKKRIASFHGAIEFLDSIGFKDDGEGHMAVKGTPDSYMMQLGLKYLDVQIDNFDALAR</sequence>
<name>A0A3S8V2Z3_9APIC</name>
<feature type="region of interest" description="Disordered" evidence="1">
    <location>
        <begin position="1"/>
        <end position="91"/>
    </location>
</feature>
<dbReference type="AlphaFoldDB" id="A0A3S8V2Z3"/>
<dbReference type="SMART" id="SM00580">
    <property type="entry name" value="PUG"/>
    <property type="match status" value="1"/>
</dbReference>
<organism evidence="3">
    <name type="scientific">Nephromyces sp. MMRI</name>
    <dbReference type="NCBI Taxonomy" id="2496275"/>
    <lineage>
        <taxon>Eukaryota</taxon>
        <taxon>Sar</taxon>
        <taxon>Alveolata</taxon>
        <taxon>Apicomplexa</taxon>
        <taxon>Aconoidasida</taxon>
        <taxon>Nephromycida</taxon>
        <taxon>Nephromyces</taxon>
    </lineage>
</organism>
<accession>A0A3S8V2Z3</accession>
<evidence type="ECO:0000256" key="1">
    <source>
        <dbReference type="SAM" id="MobiDB-lite"/>
    </source>
</evidence>
<feature type="compositionally biased region" description="Polar residues" evidence="1">
    <location>
        <begin position="1"/>
        <end position="26"/>
    </location>
</feature>
<feature type="compositionally biased region" description="Basic and acidic residues" evidence="1">
    <location>
        <begin position="40"/>
        <end position="58"/>
    </location>
</feature>
<dbReference type="InterPro" id="IPR036339">
    <property type="entry name" value="PUB-like_dom_sf"/>
</dbReference>
<reference evidence="3" key="1">
    <citation type="journal article" date="2018" name="Genome Biol. Evol.">
        <title>Nephromyces encodes a urate metabolism pathway and predicted peroxisomes, demonstrating these are not ancient losses of apicomplexans.</title>
        <authorList>
            <person name="Paight C."/>
            <person name="Slamovits C.H."/>
            <person name="Saffo M.B."/>
            <person name="Lane C.E."/>
        </authorList>
    </citation>
    <scope>NUCLEOTIDE SEQUENCE</scope>
    <source>
        <strain evidence="3">Neph7</strain>
    </source>
</reference>
<feature type="compositionally biased region" description="Basic and acidic residues" evidence="1">
    <location>
        <begin position="71"/>
        <end position="91"/>
    </location>
</feature>
<protein>
    <submittedName>
        <fullName evidence="3">Peroxisomal biogenesis factor 14</fullName>
    </submittedName>
</protein>
<dbReference type="Gene3D" id="1.20.58.2190">
    <property type="match status" value="1"/>
</dbReference>
<dbReference type="EMBL" id="MK265776">
    <property type="protein sequence ID" value="AZL94360.1"/>
    <property type="molecule type" value="mRNA"/>
</dbReference>
<dbReference type="SUPFAM" id="SSF143503">
    <property type="entry name" value="PUG domain-like"/>
    <property type="match status" value="1"/>
</dbReference>
<dbReference type="InterPro" id="IPR018997">
    <property type="entry name" value="PUB_domain"/>
</dbReference>
<evidence type="ECO:0000259" key="2">
    <source>
        <dbReference type="Pfam" id="PF09409"/>
    </source>
</evidence>
<dbReference type="PANTHER" id="PTHR46713:SF1">
    <property type="entry name" value="F13M7.16 PROTEIN"/>
    <property type="match status" value="1"/>
</dbReference>
<dbReference type="Pfam" id="PF09409">
    <property type="entry name" value="PUB"/>
    <property type="match status" value="1"/>
</dbReference>
<proteinExistence type="evidence at transcript level"/>
<feature type="domain" description="PUB" evidence="2">
    <location>
        <begin position="188"/>
        <end position="248"/>
    </location>
</feature>
<dbReference type="PANTHER" id="PTHR46713">
    <property type="entry name" value="F13M7.16 PROTEIN"/>
    <property type="match status" value="1"/>
</dbReference>
<evidence type="ECO:0000313" key="3">
    <source>
        <dbReference type="EMBL" id="AZL94360.1"/>
    </source>
</evidence>